<evidence type="ECO:0000313" key="1">
    <source>
        <dbReference type="EMBL" id="MBN7817491.1"/>
    </source>
</evidence>
<comment type="caution">
    <text evidence="1">The sequence shown here is derived from an EMBL/GenBank/DDBJ whole genome shotgun (WGS) entry which is preliminary data.</text>
</comment>
<name>A0ABS3CK62_9BACT</name>
<dbReference type="Proteomes" id="UP000664480">
    <property type="component" value="Unassembled WGS sequence"/>
</dbReference>
<dbReference type="RefSeq" id="WP_206588160.1">
    <property type="nucleotide sequence ID" value="NZ_JAFKCU010000005.1"/>
</dbReference>
<dbReference type="Gene3D" id="3.40.50.300">
    <property type="entry name" value="P-loop containing nucleotide triphosphate hydrolases"/>
    <property type="match status" value="1"/>
</dbReference>
<evidence type="ECO:0008006" key="3">
    <source>
        <dbReference type="Google" id="ProtNLM"/>
    </source>
</evidence>
<proteinExistence type="predicted"/>
<organism evidence="1 2">
    <name type="scientific">Algoriphagus pacificus</name>
    <dbReference type="NCBI Taxonomy" id="2811234"/>
    <lineage>
        <taxon>Bacteria</taxon>
        <taxon>Pseudomonadati</taxon>
        <taxon>Bacteroidota</taxon>
        <taxon>Cytophagia</taxon>
        <taxon>Cytophagales</taxon>
        <taxon>Cyclobacteriaceae</taxon>
        <taxon>Algoriphagus</taxon>
    </lineage>
</organism>
<dbReference type="EMBL" id="JAFKCU010000005">
    <property type="protein sequence ID" value="MBN7817491.1"/>
    <property type="molecule type" value="Genomic_DNA"/>
</dbReference>
<sequence length="729" mass="84756">MNELKIHFENCYGIKKLQHTFDFTKSRVQIIYAPNGAMKSSFAKTLEDISLDKVSEDRIFSERVNHRSALVDNRDILKEEIFVINRMQDADFKEASTILANETLKTEYDAINIKLNDTKKEFIKTIQPYLGIKENVIEQTISDTFKTDIYSFIESRTTEINAIETPILTNIVFNEIFNDKVSKFLKEKSFNTKIKEYIAVYEKLVNENTTFFKKGEFNHNNADNVTKSLKDNGFFKAEHKVKIKDVEIGNIDELENVIKEEKEKVLNDPELTSKFNEIDKALNANNELRNFRSYVENNQDIIKEFIDLENFKKKLILNYIANHKSEFDVFAKLYTETKTRRNEITIEAKKEQAEWLKVLAIFKNRFTIPFKIKIKNQEDVILKNEPASLIFTYEDGASTKDLGGAEINKSLSTGEQRVFYLLNIIFQIETRKKIATDQLFIIDDIADSFDYKNKYAIIEYLKDIADDHRFKMIILTHNFDFYKTIKKRLESVNNWEGNLKAVKSASEVNLVPGEKQDVFPLLRKNFPTCEKSFISCIPFVRNLIEYTIGTKNTNYLILTSLLHIKPTNTAENIKETKEHTTGEILKIFNNIFGTTATLPDTTKKVYDLAISIAEEIEANKAIEPVLDLKSKLCLSIAIRFKAEEYIINKVTDVNFHTNIWSKETGKIIGQYKTEFPNNKKEIEIFDRVNLMTAENLHLNSFMYEPLMDLSEDHLLTLYKDIKELECTIA</sequence>
<accession>A0ABS3CK62</accession>
<keyword evidence="2" id="KW-1185">Reference proteome</keyword>
<gene>
    <name evidence="1" type="ORF">J0A69_18765</name>
</gene>
<evidence type="ECO:0000313" key="2">
    <source>
        <dbReference type="Proteomes" id="UP000664480"/>
    </source>
</evidence>
<reference evidence="1 2" key="1">
    <citation type="submission" date="2021-03" db="EMBL/GenBank/DDBJ databases">
        <title>novel species isolated from a fishpond in China.</title>
        <authorList>
            <person name="Lu H."/>
            <person name="Cai Z."/>
        </authorList>
    </citation>
    <scope>NUCLEOTIDE SEQUENCE [LARGE SCALE GENOMIC DNA]</scope>
    <source>
        <strain evidence="1 2">YJ13C</strain>
    </source>
</reference>
<dbReference type="SUPFAM" id="SSF52540">
    <property type="entry name" value="P-loop containing nucleoside triphosphate hydrolases"/>
    <property type="match status" value="1"/>
</dbReference>
<protein>
    <recommendedName>
        <fullName evidence="3">Protein CR006 P-loop domain-containing protein</fullName>
    </recommendedName>
</protein>
<dbReference type="InterPro" id="IPR027417">
    <property type="entry name" value="P-loop_NTPase"/>
</dbReference>